<comment type="similarity">
    <text evidence="3">Belongs to the peptidase T1B family.</text>
</comment>
<comment type="function">
    <text evidence="3">Component of the proteasome, a multicatalytic proteinase complex which is characterized by its ability to cleave peptides with Arg, Phe, Tyr, Leu, and Glu adjacent to the leaving group at neutral or slightly basic pH. The proteasome has an ATP-dependent proteolytic activity.</text>
</comment>
<dbReference type="GO" id="GO:0005634">
    <property type="term" value="C:nucleus"/>
    <property type="evidence" value="ECO:0007669"/>
    <property type="project" value="UniProtKB-SubCell"/>
</dbReference>
<dbReference type="AlphaFoldDB" id="A0A913YS72"/>
<comment type="subcellular location">
    <subcellularLocation>
        <location evidence="3">Cytoplasm</location>
    </subcellularLocation>
    <subcellularLocation>
        <location evidence="3">Nucleus</location>
    </subcellularLocation>
</comment>
<protein>
    <recommendedName>
        <fullName evidence="3">Proteasome subunit beta</fullName>
    </recommendedName>
</protein>
<name>A0A913YS72_EXADI</name>
<dbReference type="InterPro" id="IPR029055">
    <property type="entry name" value="Ntn_hydrolases_N"/>
</dbReference>
<accession>A0A913YS72</accession>
<keyword evidence="3" id="KW-0539">Nucleus</keyword>
<dbReference type="GO" id="GO:0051603">
    <property type="term" value="P:proteolysis involved in protein catabolic process"/>
    <property type="evidence" value="ECO:0007669"/>
    <property type="project" value="InterPro"/>
</dbReference>
<evidence type="ECO:0000313" key="5">
    <source>
        <dbReference type="Proteomes" id="UP000887567"/>
    </source>
</evidence>
<evidence type="ECO:0000256" key="2">
    <source>
        <dbReference type="ARBA" id="ARBA00022942"/>
    </source>
</evidence>
<dbReference type="Pfam" id="PF00227">
    <property type="entry name" value="Proteasome"/>
    <property type="match status" value="1"/>
</dbReference>
<evidence type="ECO:0000256" key="3">
    <source>
        <dbReference type="RuleBase" id="RU004203"/>
    </source>
</evidence>
<dbReference type="InterPro" id="IPR001353">
    <property type="entry name" value="Proteasome_sua/b"/>
</dbReference>
<keyword evidence="5" id="KW-1185">Reference proteome</keyword>
<organism evidence="4 5">
    <name type="scientific">Exaiptasia diaphana</name>
    <name type="common">Tropical sea anemone</name>
    <name type="synonym">Aiptasia pulchella</name>
    <dbReference type="NCBI Taxonomy" id="2652724"/>
    <lineage>
        <taxon>Eukaryota</taxon>
        <taxon>Metazoa</taxon>
        <taxon>Cnidaria</taxon>
        <taxon>Anthozoa</taxon>
        <taxon>Hexacorallia</taxon>
        <taxon>Actiniaria</taxon>
        <taxon>Aiptasiidae</taxon>
        <taxon>Exaiptasia</taxon>
    </lineage>
</organism>
<dbReference type="CDD" id="cd03757">
    <property type="entry name" value="proteasome_beta_type_1"/>
    <property type="match status" value="1"/>
</dbReference>
<dbReference type="Proteomes" id="UP000887567">
    <property type="component" value="Unplaced"/>
</dbReference>
<evidence type="ECO:0000256" key="1">
    <source>
        <dbReference type="ARBA" id="ARBA00022490"/>
    </source>
</evidence>
<dbReference type="PANTHER" id="PTHR32194:SF2">
    <property type="entry name" value="PROTEASOME SUBUNIT BETA TYPE-1"/>
    <property type="match status" value="1"/>
</dbReference>
<dbReference type="PANTHER" id="PTHR32194">
    <property type="entry name" value="METALLOPROTEASE TLDD"/>
    <property type="match status" value="1"/>
</dbReference>
<comment type="subunit">
    <text evidence="3">Component of the proteasome complex.</text>
</comment>
<dbReference type="GO" id="GO:0005839">
    <property type="term" value="C:proteasome core complex"/>
    <property type="evidence" value="ECO:0007669"/>
    <property type="project" value="InterPro"/>
</dbReference>
<dbReference type="OrthoDB" id="268479at2759"/>
<dbReference type="PROSITE" id="PS51476">
    <property type="entry name" value="PROTEASOME_BETA_2"/>
    <property type="match status" value="1"/>
</dbReference>
<dbReference type="RefSeq" id="XP_028518345.1">
    <property type="nucleotide sequence ID" value="XM_028662544.1"/>
</dbReference>
<dbReference type="Gene3D" id="3.60.20.10">
    <property type="entry name" value="Glutamine Phosphoribosylpyrophosphate, subunit 1, domain 1"/>
    <property type="match status" value="1"/>
</dbReference>
<sequence>MSVDCESYYGTTPVQHYFSPYAFNGGTVLAISGEDFAVIASDTRLSQGFQIHTRDSPKLYKLTKSTVLGCSGFHGDCLTLTKHIDARLQMYEHEHGKKMSCPAIAQMLSTMLYYRRFFPYYTYNILAGLDTEGKGCVFSFDPIGFKNQAGVEPVALSQEKAVSLVKDVFSAATERDIYTGDSLVINLITKDGVKEEYFPLRRD</sequence>
<dbReference type="KEGG" id="epa:110250308"/>
<dbReference type="PROSITE" id="PS00854">
    <property type="entry name" value="PROTEASOME_BETA_1"/>
    <property type="match status" value="1"/>
</dbReference>
<proteinExistence type="inferred from homology"/>
<reference evidence="4" key="1">
    <citation type="submission" date="2022-11" db="UniProtKB">
        <authorList>
            <consortium name="EnsemblMetazoa"/>
        </authorList>
    </citation>
    <scope>IDENTIFICATION</scope>
</reference>
<dbReference type="SUPFAM" id="SSF56235">
    <property type="entry name" value="N-terminal nucleophile aminohydrolases (Ntn hydrolases)"/>
    <property type="match status" value="1"/>
</dbReference>
<dbReference type="EnsemblMetazoa" id="XM_028662544.1">
    <property type="protein sequence ID" value="XP_028518345.1"/>
    <property type="gene ID" value="LOC110250308"/>
</dbReference>
<dbReference type="OMA" id="CSGCWCD"/>
<dbReference type="InterPro" id="IPR023333">
    <property type="entry name" value="Proteasome_suB-type"/>
</dbReference>
<dbReference type="InterPro" id="IPR016050">
    <property type="entry name" value="Proteasome_bsu_CS"/>
</dbReference>
<dbReference type="GeneID" id="110250308"/>
<evidence type="ECO:0000313" key="4">
    <source>
        <dbReference type="EnsemblMetazoa" id="XP_028518345.1"/>
    </source>
</evidence>
<keyword evidence="1 3" id="KW-0963">Cytoplasm</keyword>
<keyword evidence="2 3" id="KW-0647">Proteasome</keyword>
<dbReference type="GO" id="GO:0005737">
    <property type="term" value="C:cytoplasm"/>
    <property type="evidence" value="ECO:0007669"/>
    <property type="project" value="UniProtKB-SubCell"/>
</dbReference>